<keyword evidence="3" id="KW-1185">Reference proteome</keyword>
<dbReference type="InterPro" id="IPR008319">
    <property type="entry name" value="GyrI-like_CCH_Lin2189-like"/>
</dbReference>
<dbReference type="PIRSF" id="PIRSF031644">
    <property type="entry name" value="UCP031644"/>
    <property type="match status" value="1"/>
</dbReference>
<dbReference type="SUPFAM" id="SSF55136">
    <property type="entry name" value="Probable bacterial effector-binding domain"/>
    <property type="match status" value="1"/>
</dbReference>
<dbReference type="InterPro" id="IPR011256">
    <property type="entry name" value="Reg_factor_effector_dom_sf"/>
</dbReference>
<reference evidence="3" key="1">
    <citation type="journal article" date="2019" name="Int. J. Syst. Evol. Microbiol.">
        <title>The Global Catalogue of Microorganisms (GCM) 10K type strain sequencing project: providing services to taxonomists for standard genome sequencing and annotation.</title>
        <authorList>
            <consortium name="The Broad Institute Genomics Platform"/>
            <consortium name="The Broad Institute Genome Sequencing Center for Infectious Disease"/>
            <person name="Wu L."/>
            <person name="Ma J."/>
        </authorList>
    </citation>
    <scope>NUCLEOTIDE SEQUENCE [LARGE SCALE GENOMIC DNA]</scope>
    <source>
        <strain evidence="3">JCM 13006</strain>
    </source>
</reference>
<name>A0ABP9ELE6_9ACTN</name>
<feature type="domain" description="GyrI-like small molecule binding" evidence="1">
    <location>
        <begin position="24"/>
        <end position="201"/>
    </location>
</feature>
<proteinExistence type="predicted"/>
<gene>
    <name evidence="2" type="ORF">GCM10023235_67810</name>
</gene>
<dbReference type="Pfam" id="PF06445">
    <property type="entry name" value="GyrI-like"/>
    <property type="match status" value="1"/>
</dbReference>
<dbReference type="RefSeq" id="WP_345700721.1">
    <property type="nucleotide sequence ID" value="NZ_BAABIS010000001.1"/>
</dbReference>
<dbReference type="Gene3D" id="3.20.80.10">
    <property type="entry name" value="Regulatory factor, effector binding domain"/>
    <property type="match status" value="1"/>
</dbReference>
<evidence type="ECO:0000259" key="1">
    <source>
        <dbReference type="Pfam" id="PF06445"/>
    </source>
</evidence>
<sequence length="206" mass="22993">MAAYDVKREQKELYAPGNTAWAVIDVPEQQFLAVDGTGNPNTAPAYTAAVEALYAVAYTVKFAAKRTGGGDFVVPPLEGLWWAERYEAFTTGAKDSWNWTMLICMPPWIDERTIEDARETALARKKNPAIALVRHLTLHEGPSAQVLHTGSYDDEAPLLHELHHRYLAANGLRPTGRHHEIYLGDPRRTAPEKLRTVLRQPVEPLG</sequence>
<dbReference type="Proteomes" id="UP001501752">
    <property type="component" value="Unassembled WGS sequence"/>
</dbReference>
<dbReference type="InterPro" id="IPR029442">
    <property type="entry name" value="GyrI-like"/>
</dbReference>
<evidence type="ECO:0000313" key="2">
    <source>
        <dbReference type="EMBL" id="GAA4878155.1"/>
    </source>
</evidence>
<accession>A0ABP9ELE6</accession>
<evidence type="ECO:0000313" key="3">
    <source>
        <dbReference type="Proteomes" id="UP001501752"/>
    </source>
</evidence>
<dbReference type="EMBL" id="BAABIS010000001">
    <property type="protein sequence ID" value="GAA4878155.1"/>
    <property type="molecule type" value="Genomic_DNA"/>
</dbReference>
<organism evidence="2 3">
    <name type="scientific">Kitasatospora terrestris</name>
    <dbReference type="NCBI Taxonomy" id="258051"/>
    <lineage>
        <taxon>Bacteria</taxon>
        <taxon>Bacillati</taxon>
        <taxon>Actinomycetota</taxon>
        <taxon>Actinomycetes</taxon>
        <taxon>Kitasatosporales</taxon>
        <taxon>Streptomycetaceae</taxon>
        <taxon>Kitasatospora</taxon>
    </lineage>
</organism>
<comment type="caution">
    <text evidence="2">The sequence shown here is derived from an EMBL/GenBank/DDBJ whole genome shotgun (WGS) entry which is preliminary data.</text>
</comment>
<protein>
    <submittedName>
        <fullName evidence="2">GyrI-like domain-containing protein</fullName>
    </submittedName>
</protein>